<protein>
    <submittedName>
        <fullName evidence="2">Uncharacterized protein</fullName>
    </submittedName>
</protein>
<sequence length="77" mass="8393">MDTQLNSITAGVFEEQEGHLTQSEPGPKVDRIVEVAEKLDGLAEEASGETVDHILSARNHCLEYVEEGGGDEQPRTE</sequence>
<organism evidence="2 4">
    <name type="scientific">Haloterrigena gelatinilytica</name>
    <dbReference type="NCBI Taxonomy" id="2741724"/>
    <lineage>
        <taxon>Archaea</taxon>
        <taxon>Methanobacteriati</taxon>
        <taxon>Methanobacteriota</taxon>
        <taxon>Stenosarchaea group</taxon>
        <taxon>Halobacteria</taxon>
        <taxon>Halobacteriales</taxon>
        <taxon>Natrialbaceae</taxon>
        <taxon>Haloterrigena</taxon>
    </lineage>
</organism>
<evidence type="ECO:0000256" key="1">
    <source>
        <dbReference type="SAM" id="MobiDB-lite"/>
    </source>
</evidence>
<comment type="caution">
    <text evidence="2">The sequence shown here is derived from an EMBL/GenBank/DDBJ whole genome shotgun (WGS) entry which is preliminary data.</text>
</comment>
<dbReference type="EMBL" id="JABURA010000001">
    <property type="protein sequence ID" value="NUB89489.1"/>
    <property type="molecule type" value="Genomic_DNA"/>
</dbReference>
<evidence type="ECO:0000313" key="5">
    <source>
        <dbReference type="Proteomes" id="UP001016761"/>
    </source>
</evidence>
<gene>
    <name evidence="2" type="ORF">HT576_00385</name>
    <name evidence="3" type="ORF">HTZ84_20660</name>
</gene>
<name>A0A8J8KG02_9EURY</name>
<feature type="region of interest" description="Disordered" evidence="1">
    <location>
        <begin position="1"/>
        <end position="27"/>
    </location>
</feature>
<dbReference type="AlphaFoldDB" id="A0A8J8KG02"/>
<reference evidence="2 5" key="1">
    <citation type="submission" date="2020-06" db="EMBL/GenBank/DDBJ databases">
        <title>Haloterrigena sp. nov., an extremely halophilic archaeon isolated from a saline sediment.</title>
        <authorList>
            <person name="Liu B.-B."/>
        </authorList>
    </citation>
    <scope>NUCLEOTIDE SEQUENCE</scope>
    <source>
        <strain evidence="2">SYSU A121-1</strain>
        <strain evidence="3 5">SYSU A558-1</strain>
    </source>
</reference>
<accession>A0A8J8KG02</accession>
<evidence type="ECO:0000313" key="2">
    <source>
        <dbReference type="EMBL" id="NUB89489.1"/>
    </source>
</evidence>
<dbReference type="Proteomes" id="UP001016761">
    <property type="component" value="Unassembled WGS sequence"/>
</dbReference>
<evidence type="ECO:0000313" key="3">
    <source>
        <dbReference type="EMBL" id="NUC74680.1"/>
    </source>
</evidence>
<dbReference type="Proteomes" id="UP000728647">
    <property type="component" value="Unassembled WGS sequence"/>
</dbReference>
<evidence type="ECO:0000313" key="4">
    <source>
        <dbReference type="Proteomes" id="UP000728647"/>
    </source>
</evidence>
<dbReference type="EMBL" id="JABUQZ010000001">
    <property type="protein sequence ID" value="NUC74680.1"/>
    <property type="molecule type" value="Genomic_DNA"/>
</dbReference>
<dbReference type="InterPro" id="IPR055975">
    <property type="entry name" value="DUF7553"/>
</dbReference>
<proteinExistence type="predicted"/>
<dbReference type="Pfam" id="PF24430">
    <property type="entry name" value="DUF7553"/>
    <property type="match status" value="1"/>
</dbReference>
<keyword evidence="5" id="KW-1185">Reference proteome</keyword>